<dbReference type="Pfam" id="PF12796">
    <property type="entry name" value="Ank_2"/>
    <property type="match status" value="1"/>
</dbReference>
<gene>
    <name evidence="2" type="ORF">HK105_208846</name>
</gene>
<evidence type="ECO:0000313" key="2">
    <source>
        <dbReference type="EMBL" id="KAL2911686.1"/>
    </source>
</evidence>
<evidence type="ECO:0008006" key="4">
    <source>
        <dbReference type="Google" id="ProtNLM"/>
    </source>
</evidence>
<dbReference type="Proteomes" id="UP001527925">
    <property type="component" value="Unassembled WGS sequence"/>
</dbReference>
<evidence type="ECO:0000256" key="1">
    <source>
        <dbReference type="SAM" id="MobiDB-lite"/>
    </source>
</evidence>
<feature type="region of interest" description="Disordered" evidence="1">
    <location>
        <begin position="170"/>
        <end position="204"/>
    </location>
</feature>
<reference evidence="2 3" key="1">
    <citation type="submission" date="2023-09" db="EMBL/GenBank/DDBJ databases">
        <title>Pangenome analysis of Batrachochytrium dendrobatidis and related Chytrids.</title>
        <authorList>
            <person name="Yacoub M.N."/>
            <person name="Stajich J.E."/>
            <person name="James T.Y."/>
        </authorList>
    </citation>
    <scope>NUCLEOTIDE SEQUENCE [LARGE SCALE GENOMIC DNA]</scope>
    <source>
        <strain evidence="2 3">JEL0888</strain>
    </source>
</reference>
<dbReference type="InterPro" id="IPR036770">
    <property type="entry name" value="Ankyrin_rpt-contain_sf"/>
</dbReference>
<keyword evidence="3" id="KW-1185">Reference proteome</keyword>
<dbReference type="EMBL" id="JADGIZ020000093">
    <property type="protein sequence ID" value="KAL2911686.1"/>
    <property type="molecule type" value="Genomic_DNA"/>
</dbReference>
<proteinExistence type="predicted"/>
<dbReference type="InterPro" id="IPR052050">
    <property type="entry name" value="SecEffector_AnkRepeat"/>
</dbReference>
<sequence length="750" mass="84170">MVRKRKAKTGKRKLELLKAQTHAEQLVGQQDMQMAAHPAEQPAVAHAAPHEPLPGTTLAPPEHAEQLVGQQSTQMVAPRASMISTPPGRMLVTLSKPPPVRPRTEPMDELHAEQPAVAHAAPHEPLPGTTLAPPEHAQQLVGQQNTQMVAPRASMIYTPPGRMLVTLSKPPPIGPRAKTTDALNAEQPSDPLDELPVTSTQPPAWSPKTLFDGQDEMRFAWHDGTVPVAPSAGNPFYDPVKPLGPWDNSVEDCLKSKPFDDVASNEPIKHFVCERVKTLVAKLAPVDPPIRRSHWDRLSVELKDKIVGHVSPKIASVLNRLRDIDIASAMPWSTCDSWLWIDIIKYEPSFDLRRLDARGLSESVIITIKSREMLKRIDECIPVDPVLTQRLAFRNGWADLLKFRDFAVLAKAAAAEGAVDVLKILFWSRKNAVAWLRNLKNADLQTSETFVAAVSSGNLELVTMLRSRGFRYNAESAIALAARNGHTRVVKLLLDNYRGDYSGFYFDYVSIFLPRSGHGDAAFVSAYQNGHTDVLKVLHARFPEIISSISERRFWFPRHLDTVMWLVKHRPSLDLKVLLHSAIFSGGVDMFRWLVGKIRCYVEPHMLKTALKARNLPLVEWMVTALHLKIDPSMIVCDPPRRNAVTSSQTMMTIPDNARNDANRLAAQRWGAMIEWIQRRFPGCITQSALEVAIRAKSDNSINSILRLHEVDQWDYDRIKQVALEFGDDNLLKRINDRFFGHLPPHLRPR</sequence>
<protein>
    <recommendedName>
        <fullName evidence="4">Ankyrin repeat protein</fullName>
    </recommendedName>
</protein>
<feature type="region of interest" description="Disordered" evidence="1">
    <location>
        <begin position="83"/>
        <end position="109"/>
    </location>
</feature>
<comment type="caution">
    <text evidence="2">The sequence shown here is derived from an EMBL/GenBank/DDBJ whole genome shotgun (WGS) entry which is preliminary data.</text>
</comment>
<dbReference type="InterPro" id="IPR002110">
    <property type="entry name" value="Ankyrin_rpt"/>
</dbReference>
<organism evidence="2 3">
    <name type="scientific">Polyrhizophydium stewartii</name>
    <dbReference type="NCBI Taxonomy" id="2732419"/>
    <lineage>
        <taxon>Eukaryota</taxon>
        <taxon>Fungi</taxon>
        <taxon>Fungi incertae sedis</taxon>
        <taxon>Chytridiomycota</taxon>
        <taxon>Chytridiomycota incertae sedis</taxon>
        <taxon>Chytridiomycetes</taxon>
        <taxon>Rhizophydiales</taxon>
        <taxon>Rhizophydiales incertae sedis</taxon>
        <taxon>Polyrhizophydium</taxon>
    </lineage>
</organism>
<evidence type="ECO:0000313" key="3">
    <source>
        <dbReference type="Proteomes" id="UP001527925"/>
    </source>
</evidence>
<dbReference type="SUPFAM" id="SSF48403">
    <property type="entry name" value="Ankyrin repeat"/>
    <property type="match status" value="1"/>
</dbReference>
<accession>A0ABR4MWU1</accession>
<name>A0ABR4MWU1_9FUNG</name>
<dbReference type="PANTHER" id="PTHR46586">
    <property type="entry name" value="ANKYRIN REPEAT-CONTAINING PROTEIN"/>
    <property type="match status" value="1"/>
</dbReference>
<dbReference type="Gene3D" id="1.25.40.20">
    <property type="entry name" value="Ankyrin repeat-containing domain"/>
    <property type="match status" value="1"/>
</dbReference>
<dbReference type="PANTHER" id="PTHR46586:SF3">
    <property type="entry name" value="ANKYRIN REPEAT-CONTAINING PROTEIN"/>
    <property type="match status" value="1"/>
</dbReference>